<protein>
    <recommendedName>
        <fullName evidence="2">histidine kinase</fullName>
        <ecNumber evidence="2">2.7.13.3</ecNumber>
    </recommendedName>
</protein>
<dbReference type="Proteomes" id="UP001629246">
    <property type="component" value="Unassembled WGS sequence"/>
</dbReference>
<comment type="caution">
    <text evidence="11">The sequence shown here is derived from an EMBL/GenBank/DDBJ whole genome shotgun (WGS) entry which is preliminary data.</text>
</comment>
<dbReference type="SUPFAM" id="SSF55874">
    <property type="entry name" value="ATPase domain of HSP90 chaperone/DNA topoisomerase II/histidine kinase"/>
    <property type="match status" value="1"/>
</dbReference>
<feature type="transmembrane region" description="Helical" evidence="7">
    <location>
        <begin position="12"/>
        <end position="33"/>
    </location>
</feature>
<accession>A0ABW9AF51</accession>
<dbReference type="InterPro" id="IPR000700">
    <property type="entry name" value="PAS-assoc_C"/>
</dbReference>
<dbReference type="InterPro" id="IPR005467">
    <property type="entry name" value="His_kinase_dom"/>
</dbReference>
<evidence type="ECO:0000256" key="5">
    <source>
        <dbReference type="ARBA" id="ARBA00022777"/>
    </source>
</evidence>
<dbReference type="PROSITE" id="PS50112">
    <property type="entry name" value="PAS"/>
    <property type="match status" value="1"/>
</dbReference>
<evidence type="ECO:0000256" key="6">
    <source>
        <dbReference type="ARBA" id="ARBA00023136"/>
    </source>
</evidence>
<dbReference type="InterPro" id="IPR003594">
    <property type="entry name" value="HATPase_dom"/>
</dbReference>
<dbReference type="Gene3D" id="1.10.287.130">
    <property type="match status" value="1"/>
</dbReference>
<dbReference type="Gene3D" id="3.30.450.20">
    <property type="entry name" value="PAS domain"/>
    <property type="match status" value="1"/>
</dbReference>
<evidence type="ECO:0000313" key="11">
    <source>
        <dbReference type="EMBL" id="MFL9926027.1"/>
    </source>
</evidence>
<dbReference type="EMBL" id="JAQQFM010000007">
    <property type="protein sequence ID" value="MFL9926027.1"/>
    <property type="molecule type" value="Genomic_DNA"/>
</dbReference>
<keyword evidence="5" id="KW-0418">Kinase</keyword>
<dbReference type="InterPro" id="IPR050351">
    <property type="entry name" value="BphY/WalK/GraS-like"/>
</dbReference>
<evidence type="ECO:0000256" key="2">
    <source>
        <dbReference type="ARBA" id="ARBA00012438"/>
    </source>
</evidence>
<evidence type="ECO:0000256" key="7">
    <source>
        <dbReference type="SAM" id="Phobius"/>
    </source>
</evidence>
<keyword evidence="6 7" id="KW-0472">Membrane</keyword>
<keyword evidence="3" id="KW-0597">Phosphoprotein</keyword>
<dbReference type="InterPro" id="IPR000014">
    <property type="entry name" value="PAS"/>
</dbReference>
<dbReference type="SMART" id="SM00387">
    <property type="entry name" value="HATPase_c"/>
    <property type="match status" value="1"/>
</dbReference>
<feature type="transmembrane region" description="Helical" evidence="7">
    <location>
        <begin position="181"/>
        <end position="202"/>
    </location>
</feature>
<dbReference type="Pfam" id="PF05227">
    <property type="entry name" value="CHASE3"/>
    <property type="match status" value="1"/>
</dbReference>
<dbReference type="InterPro" id="IPR036097">
    <property type="entry name" value="HisK_dim/P_sf"/>
</dbReference>
<feature type="domain" description="PAS" evidence="9">
    <location>
        <begin position="221"/>
        <end position="294"/>
    </location>
</feature>
<dbReference type="InterPro" id="IPR003661">
    <property type="entry name" value="HisK_dim/P_dom"/>
</dbReference>
<dbReference type="SUPFAM" id="SSF55785">
    <property type="entry name" value="PYP-like sensor domain (PAS domain)"/>
    <property type="match status" value="1"/>
</dbReference>
<dbReference type="CDD" id="cd00130">
    <property type="entry name" value="PAS"/>
    <property type="match status" value="1"/>
</dbReference>
<dbReference type="Pfam" id="PF02518">
    <property type="entry name" value="HATPase_c"/>
    <property type="match status" value="1"/>
</dbReference>
<dbReference type="CDD" id="cd19410">
    <property type="entry name" value="HK9-like_sensor"/>
    <property type="match status" value="1"/>
</dbReference>
<dbReference type="InterPro" id="IPR035965">
    <property type="entry name" value="PAS-like_dom_sf"/>
</dbReference>
<dbReference type="SUPFAM" id="SSF47384">
    <property type="entry name" value="Homodimeric domain of signal transducing histidine kinase"/>
    <property type="match status" value="1"/>
</dbReference>
<keyword evidence="7" id="KW-1133">Transmembrane helix</keyword>
<dbReference type="InterPro" id="IPR004358">
    <property type="entry name" value="Sig_transdc_His_kin-like_C"/>
</dbReference>
<sequence>MPILTRTKLSTASSGIFFFLAILLSICVAGFSYQSVRVFQERAIWVQHTHTVLNVLEETHSTLRDVVSSARGYALTGSDDYRGSFESGNRQLTSLVRDLRQLLKDNPAQLSDLAELEELLKQRVLLARHTLTSPQEANLPSALQAGKQLSDAIRAQFADMKGSENALLAMRSTETANSASLTIFTVVFGNLLSILILIAVYMRLKREMRNHMAVQQKAQAYAAEIEDLYNNAPCGYHSVDESDRKIVRINDTELNWFGYTREQVVGKMTHADLMTSQCARRYQKELLPQFLRNRTINGIDLDYKRADGSEFSALVNATAILNPETQRLTSRTVMYDISARKMAEREIEILNADLKRQAQHLHSVNKELESFSYSVSHDLRAPLRAISGYAMILEEDYAEKLDDKGREQLQVIRKNVRKMDELINDLLKLAKSNTGELMLERFPMMDLVRQVISGLQAENPKVEFVINGLDDAPANRGLLAQVWENLISNAVKFSGKNEHPQVRIWASANAEEIVYCVHDNGVGFDMRYAHKLFGTFQRLHRQEDYAGTGVGLALVQRIVIRHAGRVWADSKPNEGASFYFSLPKKGVAPSAVLR</sequence>
<dbReference type="NCBIfam" id="TIGR00229">
    <property type="entry name" value="sensory_box"/>
    <property type="match status" value="1"/>
</dbReference>
<reference evidence="11 12" key="1">
    <citation type="journal article" date="2024" name="Chem. Sci.">
        <title>Discovery of megapolipeptins by genome mining of a Burkholderiales bacteria collection.</title>
        <authorList>
            <person name="Paulo B.S."/>
            <person name="Recchia M.J.J."/>
            <person name="Lee S."/>
            <person name="Fergusson C.H."/>
            <person name="Romanowski S.B."/>
            <person name="Hernandez A."/>
            <person name="Krull N."/>
            <person name="Liu D.Y."/>
            <person name="Cavanagh H."/>
            <person name="Bos A."/>
            <person name="Gray C.A."/>
            <person name="Murphy B.T."/>
            <person name="Linington R.G."/>
            <person name="Eustaquio A.S."/>
        </authorList>
    </citation>
    <scope>NUCLEOTIDE SEQUENCE [LARGE SCALE GENOMIC DNA]</scope>
    <source>
        <strain evidence="11 12">RL21-008-BIB-A</strain>
    </source>
</reference>
<comment type="catalytic activity">
    <reaction evidence="1">
        <text>ATP + protein L-histidine = ADP + protein N-phospho-L-histidine.</text>
        <dbReference type="EC" id="2.7.13.3"/>
    </reaction>
</comment>
<keyword evidence="7" id="KW-0812">Transmembrane</keyword>
<dbReference type="Gene3D" id="3.30.565.10">
    <property type="entry name" value="Histidine kinase-like ATPase, C-terminal domain"/>
    <property type="match status" value="1"/>
</dbReference>
<keyword evidence="12" id="KW-1185">Reference proteome</keyword>
<evidence type="ECO:0000313" key="12">
    <source>
        <dbReference type="Proteomes" id="UP001629246"/>
    </source>
</evidence>
<dbReference type="PROSITE" id="PS50113">
    <property type="entry name" value="PAC"/>
    <property type="match status" value="1"/>
</dbReference>
<gene>
    <name evidence="11" type="ORF">PQR62_17260</name>
</gene>
<dbReference type="Pfam" id="PF13426">
    <property type="entry name" value="PAS_9"/>
    <property type="match status" value="1"/>
</dbReference>
<keyword evidence="4" id="KW-0808">Transferase</keyword>
<evidence type="ECO:0000256" key="1">
    <source>
        <dbReference type="ARBA" id="ARBA00000085"/>
    </source>
</evidence>
<dbReference type="PRINTS" id="PR00344">
    <property type="entry name" value="BCTRLSENSOR"/>
</dbReference>
<evidence type="ECO:0000256" key="4">
    <source>
        <dbReference type="ARBA" id="ARBA00022679"/>
    </source>
</evidence>
<dbReference type="PANTHER" id="PTHR42878:SF15">
    <property type="entry name" value="BACTERIOPHYTOCHROME"/>
    <property type="match status" value="1"/>
</dbReference>
<feature type="domain" description="Histidine kinase" evidence="8">
    <location>
        <begin position="374"/>
        <end position="586"/>
    </location>
</feature>
<evidence type="ECO:0000259" key="9">
    <source>
        <dbReference type="PROSITE" id="PS50112"/>
    </source>
</evidence>
<dbReference type="InterPro" id="IPR007891">
    <property type="entry name" value="CHASE3"/>
</dbReference>
<organism evidence="11 12">
    <name type="scientific">Herbaspirillum lusitanum</name>
    <dbReference type="NCBI Taxonomy" id="213312"/>
    <lineage>
        <taxon>Bacteria</taxon>
        <taxon>Pseudomonadati</taxon>
        <taxon>Pseudomonadota</taxon>
        <taxon>Betaproteobacteria</taxon>
        <taxon>Burkholderiales</taxon>
        <taxon>Oxalobacteraceae</taxon>
        <taxon>Herbaspirillum</taxon>
    </lineage>
</organism>
<feature type="domain" description="PAC" evidence="10">
    <location>
        <begin position="297"/>
        <end position="349"/>
    </location>
</feature>
<evidence type="ECO:0000256" key="3">
    <source>
        <dbReference type="ARBA" id="ARBA00022553"/>
    </source>
</evidence>
<evidence type="ECO:0000259" key="8">
    <source>
        <dbReference type="PROSITE" id="PS50109"/>
    </source>
</evidence>
<name>A0ABW9AF51_9BURK</name>
<dbReference type="PROSITE" id="PS50109">
    <property type="entry name" value="HIS_KIN"/>
    <property type="match status" value="1"/>
</dbReference>
<dbReference type="EC" id="2.7.13.3" evidence="2"/>
<dbReference type="CDD" id="cd00082">
    <property type="entry name" value="HisKA"/>
    <property type="match status" value="1"/>
</dbReference>
<evidence type="ECO:0000259" key="10">
    <source>
        <dbReference type="PROSITE" id="PS50113"/>
    </source>
</evidence>
<dbReference type="PANTHER" id="PTHR42878">
    <property type="entry name" value="TWO-COMPONENT HISTIDINE KINASE"/>
    <property type="match status" value="1"/>
</dbReference>
<dbReference type="Pfam" id="PF00512">
    <property type="entry name" value="HisKA"/>
    <property type="match status" value="1"/>
</dbReference>
<proteinExistence type="predicted"/>
<dbReference type="InterPro" id="IPR036890">
    <property type="entry name" value="HATPase_C_sf"/>
</dbReference>
<dbReference type="SMART" id="SM00388">
    <property type="entry name" value="HisKA"/>
    <property type="match status" value="1"/>
</dbReference>